<sequence length="169" mass="19017">MNDTERLAREWAEMIKAAPEDYGLASVHAAAEYILATTTPPTMADVEWDTKEHHLAGATLSGGSEVVMMWYDEDTNLIVTEKGFAPCEDLTPNGKRYELREITEPEHPETLTTMEDYKNAPVGTIMANRGFFPLVKKEPNCWLDPFCTIHRDRGMAGASRKILRWGWGA</sequence>
<dbReference type="EMBL" id="BK016186">
    <property type="protein sequence ID" value="DAG01087.1"/>
    <property type="molecule type" value="Genomic_DNA"/>
</dbReference>
<proteinExistence type="predicted"/>
<organism evidence="1">
    <name type="scientific">Siphoviridae sp. ct6YY1</name>
    <dbReference type="NCBI Taxonomy" id="2825343"/>
    <lineage>
        <taxon>Viruses</taxon>
        <taxon>Duplodnaviria</taxon>
        <taxon>Heunggongvirae</taxon>
        <taxon>Uroviricota</taxon>
        <taxon>Caudoviricetes</taxon>
    </lineage>
</organism>
<evidence type="ECO:0000313" key="1">
    <source>
        <dbReference type="EMBL" id="DAG01087.1"/>
    </source>
</evidence>
<name>A0A8S5V386_9CAUD</name>
<accession>A0A8S5V386</accession>
<protein>
    <submittedName>
        <fullName evidence="1">Uncharacterized protein</fullName>
    </submittedName>
</protein>
<reference evidence="1" key="1">
    <citation type="journal article" date="2021" name="Proc. Natl. Acad. Sci. U.S.A.">
        <title>A Catalog of Tens of Thousands of Viruses from Human Metagenomes Reveals Hidden Associations with Chronic Diseases.</title>
        <authorList>
            <person name="Tisza M.J."/>
            <person name="Buck C.B."/>
        </authorList>
    </citation>
    <scope>NUCLEOTIDE SEQUENCE</scope>
    <source>
        <strain evidence="1">Ct6YY1</strain>
    </source>
</reference>